<dbReference type="GO" id="GO:0044205">
    <property type="term" value="P:'de novo' UMP biosynthetic process"/>
    <property type="evidence" value="ECO:0007669"/>
    <property type="project" value="UniProtKB-UniRule"/>
</dbReference>
<dbReference type="CDD" id="cd01317">
    <property type="entry name" value="DHOase_IIa"/>
    <property type="match status" value="1"/>
</dbReference>
<evidence type="ECO:0000256" key="3">
    <source>
        <dbReference type="ARBA" id="ARBA00022723"/>
    </source>
</evidence>
<dbReference type="NCBIfam" id="TIGR00857">
    <property type="entry name" value="pyrC_multi"/>
    <property type="match status" value="1"/>
</dbReference>
<comment type="function">
    <text evidence="1 6">Catalyzes the reversible cyclization of carbamoyl aspartate to dihydroorotate.</text>
</comment>
<feature type="binding site" evidence="6">
    <location>
        <position position="149"/>
    </location>
    <ligand>
        <name>Zn(2+)</name>
        <dbReference type="ChEBI" id="CHEBI:29105"/>
        <label>2</label>
    </ligand>
</feature>
<organism evidence="8 9">
    <name type="scientific">Geovibrio thiophilus</name>
    <dbReference type="NCBI Taxonomy" id="139438"/>
    <lineage>
        <taxon>Bacteria</taxon>
        <taxon>Pseudomonadati</taxon>
        <taxon>Deferribacterota</taxon>
        <taxon>Deferribacteres</taxon>
        <taxon>Deferribacterales</taxon>
        <taxon>Geovibrionaceae</taxon>
        <taxon>Geovibrio</taxon>
    </lineage>
</organism>
<dbReference type="GO" id="GO:0005737">
    <property type="term" value="C:cytoplasm"/>
    <property type="evidence" value="ECO:0007669"/>
    <property type="project" value="TreeGrafter"/>
</dbReference>
<keyword evidence="9" id="KW-1185">Reference proteome</keyword>
<dbReference type="Gene3D" id="3.20.20.140">
    <property type="entry name" value="Metal-dependent hydrolases"/>
    <property type="match status" value="1"/>
</dbReference>
<evidence type="ECO:0000313" key="8">
    <source>
        <dbReference type="EMBL" id="QAR33306.1"/>
    </source>
</evidence>
<dbReference type="UniPathway" id="UPA00070">
    <property type="reaction ID" value="UER00117"/>
</dbReference>
<dbReference type="GO" id="GO:0004038">
    <property type="term" value="F:allantoinase activity"/>
    <property type="evidence" value="ECO:0007669"/>
    <property type="project" value="TreeGrafter"/>
</dbReference>
<dbReference type="PANTHER" id="PTHR43668:SF2">
    <property type="entry name" value="ALLANTOINASE"/>
    <property type="match status" value="1"/>
</dbReference>
<feature type="binding site" evidence="6">
    <location>
        <position position="275"/>
    </location>
    <ligand>
        <name>substrate</name>
    </ligand>
</feature>
<comment type="similarity">
    <text evidence="2 6">Belongs to the metallo-dependent hydrolases superfamily. DHOase family. Class I DHOase subfamily.</text>
</comment>
<name>A0A410JYM9_9BACT</name>
<dbReference type="InterPro" id="IPR011059">
    <property type="entry name" value="Metal-dep_hydrolase_composite"/>
</dbReference>
<dbReference type="EC" id="3.5.2.3" evidence="6"/>
<evidence type="ECO:0000256" key="6">
    <source>
        <dbReference type="HAMAP-Rule" id="MF_00220"/>
    </source>
</evidence>
<dbReference type="GO" id="GO:0006145">
    <property type="term" value="P:purine nucleobase catabolic process"/>
    <property type="evidence" value="ECO:0007669"/>
    <property type="project" value="TreeGrafter"/>
</dbReference>
<dbReference type="HAMAP" id="MF_00220_B">
    <property type="entry name" value="PyrC_classI_B"/>
    <property type="match status" value="1"/>
</dbReference>
<dbReference type="KEGG" id="gtl:EP073_07800"/>
<dbReference type="GO" id="GO:0008270">
    <property type="term" value="F:zinc ion binding"/>
    <property type="evidence" value="ECO:0007669"/>
    <property type="project" value="UniProtKB-UniRule"/>
</dbReference>
<dbReference type="Pfam" id="PF12890">
    <property type="entry name" value="DHOase"/>
    <property type="match status" value="1"/>
</dbReference>
<evidence type="ECO:0000259" key="7">
    <source>
        <dbReference type="Pfam" id="PF12890"/>
    </source>
</evidence>
<feature type="binding site" evidence="6">
    <location>
        <position position="149"/>
    </location>
    <ligand>
        <name>Zn(2+)</name>
        <dbReference type="ChEBI" id="CHEBI:29105"/>
        <label>1</label>
    </ligand>
</feature>
<comment type="catalytic activity">
    <reaction evidence="6">
        <text>(S)-dihydroorotate + H2O = N-carbamoyl-L-aspartate + H(+)</text>
        <dbReference type="Rhea" id="RHEA:24296"/>
        <dbReference type="ChEBI" id="CHEBI:15377"/>
        <dbReference type="ChEBI" id="CHEBI:15378"/>
        <dbReference type="ChEBI" id="CHEBI:30864"/>
        <dbReference type="ChEBI" id="CHEBI:32814"/>
        <dbReference type="EC" id="3.5.2.3"/>
    </reaction>
</comment>
<feature type="binding site" evidence="6">
    <location>
        <position position="302"/>
    </location>
    <ligand>
        <name>Zn(2+)</name>
        <dbReference type="ChEBI" id="CHEBI:29105"/>
        <label>1</label>
    </ligand>
</feature>
<evidence type="ECO:0000256" key="1">
    <source>
        <dbReference type="ARBA" id="ARBA00002368"/>
    </source>
</evidence>
<dbReference type="SUPFAM" id="SSF51556">
    <property type="entry name" value="Metallo-dependent hydrolases"/>
    <property type="match status" value="1"/>
</dbReference>
<keyword evidence="4 6" id="KW-0378">Hydrolase</keyword>
<dbReference type="EMBL" id="CP035108">
    <property type="protein sequence ID" value="QAR33306.1"/>
    <property type="molecule type" value="Genomic_DNA"/>
</dbReference>
<dbReference type="Proteomes" id="UP000287502">
    <property type="component" value="Chromosome"/>
</dbReference>
<feature type="binding site" evidence="6">
    <location>
        <position position="176"/>
    </location>
    <ligand>
        <name>Zn(2+)</name>
        <dbReference type="ChEBI" id="CHEBI:29105"/>
        <label>2</label>
    </ligand>
</feature>
<dbReference type="InterPro" id="IPR004722">
    <property type="entry name" value="DHOase"/>
</dbReference>
<feature type="binding site" evidence="6">
    <location>
        <position position="59"/>
    </location>
    <ligand>
        <name>Zn(2+)</name>
        <dbReference type="ChEBI" id="CHEBI:29105"/>
        <label>1</label>
    </ligand>
</feature>
<dbReference type="SUPFAM" id="SSF51338">
    <property type="entry name" value="Composite domain of metallo-dependent hydrolases"/>
    <property type="match status" value="1"/>
</dbReference>
<reference evidence="8 9" key="1">
    <citation type="submission" date="2019-01" db="EMBL/GenBank/DDBJ databases">
        <title>Geovibrio thiophilus DSM 11263, complete genome.</title>
        <authorList>
            <person name="Spring S."/>
            <person name="Bunk B."/>
            <person name="Sproer C."/>
        </authorList>
    </citation>
    <scope>NUCLEOTIDE SEQUENCE [LARGE SCALE GENOMIC DNA]</scope>
    <source>
        <strain evidence="8 9">DSM 11263</strain>
    </source>
</reference>
<accession>A0A410JYM9</accession>
<feature type="domain" description="Dihydroorotase catalytic" evidence="7">
    <location>
        <begin position="46"/>
        <end position="233"/>
    </location>
</feature>
<sequence>MKILLTNCKIVNHDKTLTKNILIEDGIIKSLTDDTPQADKTYDLKGKMVLPGLIDMHVHFRDPGLEYKEDIISGSYAAAAGGVTAVCPMANTKPVNDNAIITKYMADKGKELGICDILPVGAVSKGMHGEELTEMGDMLSAGACAFSDDGKPVLGSDVMRRALEYVSGFGGMILSHSEDKQLAGEGVIHEGEVSAITGLRGIPAETEEIMIARDILLAKLTGGHVHICHISTRYGVELVRWGKSKGINVTCEVTPHHFSLTDRELLSYDTNCKMNPPLRSADDVKAMKEGLMDGTIDCIATDHAPHSRDEKFQEFDLAPFGITGLQTLVPLTLNLVREGVINENDFSRLCSYAPAQLLRLKGRGVIEEGAMADIAVIDPDKEYVFDKKLNKSKSVNTPFMDKTLKGLCVLTFKNGREVYKADI</sequence>
<dbReference type="InterPro" id="IPR024403">
    <property type="entry name" value="DHOase_cat"/>
</dbReference>
<dbReference type="InterPro" id="IPR032466">
    <property type="entry name" value="Metal_Hydrolase"/>
</dbReference>
<dbReference type="InterPro" id="IPR050138">
    <property type="entry name" value="DHOase/Allantoinase_Hydrolase"/>
</dbReference>
<comment type="cofactor">
    <cofactor evidence="6">
        <name>Zn(2+)</name>
        <dbReference type="ChEBI" id="CHEBI:29105"/>
    </cofactor>
    <text evidence="6">Binds 2 Zn(2+) ions per subunit.</text>
</comment>
<comment type="pathway">
    <text evidence="6">Pyrimidine metabolism; UMP biosynthesis via de novo pathway; (S)-dihydroorotate from bicarbonate: step 3/3.</text>
</comment>
<dbReference type="GO" id="GO:0004151">
    <property type="term" value="F:dihydroorotase activity"/>
    <property type="evidence" value="ECO:0007669"/>
    <property type="project" value="UniProtKB-UniRule"/>
</dbReference>
<feature type="binding site" evidence="6">
    <location>
        <position position="57"/>
    </location>
    <ligand>
        <name>Zn(2+)</name>
        <dbReference type="ChEBI" id="CHEBI:29105"/>
        <label>1</label>
    </ligand>
</feature>
<gene>
    <name evidence="6" type="primary">pyrC</name>
    <name evidence="8" type="ORF">EP073_07800</name>
</gene>
<dbReference type="InterPro" id="IPR002195">
    <property type="entry name" value="Dihydroorotase_CS"/>
</dbReference>
<feature type="binding site" evidence="6">
    <location>
        <begin position="320"/>
        <end position="321"/>
    </location>
    <ligand>
        <name>substrate</name>
    </ligand>
</feature>
<proteinExistence type="inferred from homology"/>
<dbReference type="PROSITE" id="PS00482">
    <property type="entry name" value="DIHYDROOROTASE_1"/>
    <property type="match status" value="1"/>
</dbReference>
<feature type="binding site" evidence="6">
    <location>
        <begin position="59"/>
        <end position="61"/>
    </location>
    <ligand>
        <name>substrate</name>
    </ligand>
</feature>
<feature type="active site" evidence="6">
    <location>
        <position position="302"/>
    </location>
</feature>
<evidence type="ECO:0000256" key="4">
    <source>
        <dbReference type="ARBA" id="ARBA00022801"/>
    </source>
</evidence>
<dbReference type="PANTHER" id="PTHR43668">
    <property type="entry name" value="ALLANTOINASE"/>
    <property type="match status" value="1"/>
</dbReference>
<evidence type="ECO:0000256" key="5">
    <source>
        <dbReference type="ARBA" id="ARBA00022975"/>
    </source>
</evidence>
<dbReference type="AlphaFoldDB" id="A0A410JYM9"/>
<evidence type="ECO:0000313" key="9">
    <source>
        <dbReference type="Proteomes" id="UP000287502"/>
    </source>
</evidence>
<feature type="binding site" evidence="6">
    <location>
        <position position="91"/>
    </location>
    <ligand>
        <name>substrate</name>
    </ligand>
</feature>
<feature type="binding site" evidence="6">
    <location>
        <position position="306"/>
    </location>
    <ligand>
        <name>substrate</name>
    </ligand>
</feature>
<dbReference type="RefSeq" id="WP_128466592.1">
    <property type="nucleotide sequence ID" value="NZ_CP035108.1"/>
</dbReference>
<evidence type="ECO:0000256" key="2">
    <source>
        <dbReference type="ARBA" id="ARBA00010286"/>
    </source>
</evidence>
<keyword evidence="6" id="KW-0862">Zinc</keyword>
<dbReference type="OrthoDB" id="9803027at2"/>
<protein>
    <recommendedName>
        <fullName evidence="6">Dihydroorotase</fullName>
        <shortName evidence="6">DHOase</shortName>
        <ecNumber evidence="6">3.5.2.3</ecNumber>
    </recommendedName>
</protein>
<keyword evidence="3 6" id="KW-0479">Metal-binding</keyword>
<keyword evidence="5 6" id="KW-0665">Pyrimidine biosynthesis</keyword>
<feature type="binding site" evidence="6">
    <location>
        <position position="229"/>
    </location>
    <ligand>
        <name>Zn(2+)</name>
        <dbReference type="ChEBI" id="CHEBI:29105"/>
        <label>2</label>
    </ligand>
</feature>
<dbReference type="PROSITE" id="PS00483">
    <property type="entry name" value="DIHYDROOROTASE_2"/>
    <property type="match status" value="1"/>
</dbReference>